<accession>A0A2K8UGX6</accession>
<dbReference type="KEGG" id="tsy:THSYN_15755"/>
<dbReference type="InterPro" id="IPR002686">
    <property type="entry name" value="Transposase_17"/>
</dbReference>
<dbReference type="SUPFAM" id="SSF143422">
    <property type="entry name" value="Transposase IS200-like"/>
    <property type="match status" value="1"/>
</dbReference>
<protein>
    <submittedName>
        <fullName evidence="2">Addiction module toxin RelE</fullName>
    </submittedName>
</protein>
<dbReference type="GO" id="GO:0004803">
    <property type="term" value="F:transposase activity"/>
    <property type="evidence" value="ECO:0007669"/>
    <property type="project" value="InterPro"/>
</dbReference>
<evidence type="ECO:0000259" key="1">
    <source>
        <dbReference type="SMART" id="SM01321"/>
    </source>
</evidence>
<dbReference type="PANTHER" id="PTHR34322:SF2">
    <property type="entry name" value="TRANSPOSASE IS200-LIKE DOMAIN-CONTAINING PROTEIN"/>
    <property type="match status" value="1"/>
</dbReference>
<dbReference type="OrthoDB" id="9814067at2"/>
<evidence type="ECO:0000313" key="2">
    <source>
        <dbReference type="EMBL" id="AUB84798.1"/>
    </source>
</evidence>
<evidence type="ECO:0000313" key="3">
    <source>
        <dbReference type="Proteomes" id="UP000232638"/>
    </source>
</evidence>
<dbReference type="AlphaFoldDB" id="A0A2K8UGX6"/>
<feature type="domain" description="Transposase IS200-like" evidence="1">
    <location>
        <begin position="9"/>
        <end position="123"/>
    </location>
</feature>
<dbReference type="PANTHER" id="PTHR34322">
    <property type="entry name" value="TRANSPOSASE, Y1_TNP DOMAIN-CONTAINING"/>
    <property type="match status" value="1"/>
</dbReference>
<dbReference type="Gene3D" id="3.30.70.1290">
    <property type="entry name" value="Transposase IS200-like"/>
    <property type="match status" value="1"/>
</dbReference>
<dbReference type="RefSeq" id="WP_100922453.1">
    <property type="nucleotide sequence ID" value="NZ_CP020370.1"/>
</dbReference>
<gene>
    <name evidence="2" type="ORF">THSYN_15755</name>
</gene>
<dbReference type="Pfam" id="PF01797">
    <property type="entry name" value="Y1_Tnp"/>
    <property type="match status" value="1"/>
</dbReference>
<dbReference type="GO" id="GO:0003677">
    <property type="term" value="F:DNA binding"/>
    <property type="evidence" value="ECO:0007669"/>
    <property type="project" value="InterPro"/>
</dbReference>
<dbReference type="InterPro" id="IPR036515">
    <property type="entry name" value="Transposase_17_sf"/>
</dbReference>
<dbReference type="EMBL" id="CP020370">
    <property type="protein sequence ID" value="AUB84798.1"/>
    <property type="molecule type" value="Genomic_DNA"/>
</dbReference>
<organism evidence="2 3">
    <name type="scientific">Candidatus Thiodictyon syntrophicum</name>
    <dbReference type="NCBI Taxonomy" id="1166950"/>
    <lineage>
        <taxon>Bacteria</taxon>
        <taxon>Pseudomonadati</taxon>
        <taxon>Pseudomonadota</taxon>
        <taxon>Gammaproteobacteria</taxon>
        <taxon>Chromatiales</taxon>
        <taxon>Chromatiaceae</taxon>
        <taxon>Thiodictyon</taxon>
    </lineage>
</organism>
<keyword evidence="3" id="KW-1185">Reference proteome</keyword>
<dbReference type="GO" id="GO:0006313">
    <property type="term" value="P:DNA transposition"/>
    <property type="evidence" value="ECO:0007669"/>
    <property type="project" value="InterPro"/>
</dbReference>
<sequence>MSRPLRIELAAGLYHVTSRGDRREAIYSDDQEHTDWLGVLGEVCSRFNWRCHAWCQMTNHYHIVVETPETNLSKVMRQLNGVYTQASNHRHGLVGHLFQGRFKAILVERDAYLVELARYVVLNPVRAAMVAQAGDWPWSSYRAMVGAEPAPVWLEIDWVLGQFGEKRVQAQAGYAAFVGQGIGQPGVWDGLRHQVFLRSERFVEQHCGAATPERLREVPRAQRRPLAKPLADFMHRYPDRGEAMARAFQTGVFSSFSVARVASRTNSGSVPRARRINAFSLERNNRGTCAVIIPDLYRNTLCPIVSRTSSHVRGHSAY</sequence>
<dbReference type="Proteomes" id="UP000232638">
    <property type="component" value="Chromosome"/>
</dbReference>
<dbReference type="SMART" id="SM01321">
    <property type="entry name" value="Y1_Tnp"/>
    <property type="match status" value="1"/>
</dbReference>
<name>A0A2K8UGX6_9GAMM</name>
<proteinExistence type="predicted"/>
<reference evidence="2 3" key="1">
    <citation type="submission" date="2017-03" db="EMBL/GenBank/DDBJ databases">
        <title>Complete genome sequence of Candidatus 'Thiodictyon syntrophicum' sp. nov. strain Cad16T, a photolithoautotroph purple sulfur bacterium isolated from an alpine meromictic lake.</title>
        <authorList>
            <person name="Luedin S.M."/>
            <person name="Pothier J.F."/>
            <person name="Danza F."/>
            <person name="Storelli N."/>
            <person name="Wittwer M."/>
            <person name="Tonolla M."/>
        </authorList>
    </citation>
    <scope>NUCLEOTIDE SEQUENCE [LARGE SCALE GENOMIC DNA]</scope>
    <source>
        <strain evidence="2 3">Cad16T</strain>
    </source>
</reference>